<reference evidence="3 4" key="1">
    <citation type="submission" date="2015-12" db="EMBL/GenBank/DDBJ databases">
        <title>Draft genome sequence of the thermoanaerobe Thermotalea metallivorans, an isolate from the runoff channel of the Great Artesian Basin, Australia.</title>
        <authorList>
            <person name="Patel B.K."/>
        </authorList>
    </citation>
    <scope>NUCLEOTIDE SEQUENCE [LARGE SCALE GENOMIC DNA]</scope>
    <source>
        <strain evidence="3 4">B2-1</strain>
    </source>
</reference>
<dbReference type="STRING" id="520762.AN619_09480"/>
<organism evidence="3 4">
    <name type="scientific">Thermotalea metallivorans</name>
    <dbReference type="NCBI Taxonomy" id="520762"/>
    <lineage>
        <taxon>Bacteria</taxon>
        <taxon>Bacillati</taxon>
        <taxon>Bacillota</taxon>
        <taxon>Clostridia</taxon>
        <taxon>Peptostreptococcales</taxon>
        <taxon>Thermotaleaceae</taxon>
        <taxon>Thermotalea</taxon>
    </lineage>
</organism>
<feature type="domain" description="SprT-like" evidence="2">
    <location>
        <begin position="25"/>
        <end position="170"/>
    </location>
</feature>
<keyword evidence="4" id="KW-1185">Reference proteome</keyword>
<accession>A0A140L792</accession>
<evidence type="ECO:0000313" key="4">
    <source>
        <dbReference type="Proteomes" id="UP000070456"/>
    </source>
</evidence>
<dbReference type="RefSeq" id="WP_068555324.1">
    <property type="nucleotide sequence ID" value="NZ_LOEE01000027.1"/>
</dbReference>
<dbReference type="InterPro" id="IPR006640">
    <property type="entry name" value="SprT-like_domain"/>
</dbReference>
<dbReference type="SMART" id="SM00731">
    <property type="entry name" value="SprT"/>
    <property type="match status" value="1"/>
</dbReference>
<name>A0A140L792_9FIRM</name>
<dbReference type="Proteomes" id="UP000070456">
    <property type="component" value="Unassembled WGS sequence"/>
</dbReference>
<gene>
    <name evidence="3" type="ORF">AN619_09480</name>
</gene>
<evidence type="ECO:0000259" key="2">
    <source>
        <dbReference type="SMART" id="SM00731"/>
    </source>
</evidence>
<dbReference type="Pfam" id="PF10263">
    <property type="entry name" value="SprT-like"/>
    <property type="match status" value="1"/>
</dbReference>
<dbReference type="AlphaFoldDB" id="A0A140L792"/>
<sequence>MWRQNDLFTESLYYQISAMENLQEKDLLWITDRIYMYYVQEPYTGEVKWSNRLKTSGANIRYDIKTGHGLIQVNRQYAEKFGKLELLEILKHELAHYYLYKQGKLKHGHGEVFKKTLRKIFHSECIWAKRNEDVYRYTYVCRKCKSVYKSTKNIKRVIYCGRCAKENKGQIKEAFRMDQKKREGDKKIPSEKGYKKGDVK</sequence>
<comment type="caution">
    <text evidence="3">The sequence shown here is derived from an EMBL/GenBank/DDBJ whole genome shotgun (WGS) entry which is preliminary data.</text>
</comment>
<evidence type="ECO:0000256" key="1">
    <source>
        <dbReference type="SAM" id="MobiDB-lite"/>
    </source>
</evidence>
<dbReference type="EMBL" id="LOEE01000027">
    <property type="protein sequence ID" value="KXG76417.1"/>
    <property type="molecule type" value="Genomic_DNA"/>
</dbReference>
<protein>
    <recommendedName>
        <fullName evidence="2">SprT-like domain-containing protein</fullName>
    </recommendedName>
</protein>
<dbReference type="GO" id="GO:0006950">
    <property type="term" value="P:response to stress"/>
    <property type="evidence" value="ECO:0007669"/>
    <property type="project" value="UniProtKB-ARBA"/>
</dbReference>
<proteinExistence type="predicted"/>
<feature type="region of interest" description="Disordered" evidence="1">
    <location>
        <begin position="175"/>
        <end position="200"/>
    </location>
</feature>
<dbReference type="OrthoDB" id="1952679at2"/>
<evidence type="ECO:0000313" key="3">
    <source>
        <dbReference type="EMBL" id="KXG76417.1"/>
    </source>
</evidence>